<protein>
    <submittedName>
        <fullName evidence="1">Uncharacterized protein</fullName>
    </submittedName>
</protein>
<gene>
    <name evidence="1" type="ORF">EK21DRAFT_70317</name>
</gene>
<evidence type="ECO:0000313" key="1">
    <source>
        <dbReference type="EMBL" id="KAF2028217.1"/>
    </source>
</evidence>
<feature type="non-terminal residue" evidence="1">
    <location>
        <position position="1"/>
    </location>
</feature>
<dbReference type="Proteomes" id="UP000799777">
    <property type="component" value="Unassembled WGS sequence"/>
</dbReference>
<accession>A0A9P4LL19</accession>
<dbReference type="AlphaFoldDB" id="A0A9P4LL19"/>
<name>A0A9P4LL19_9PLEO</name>
<organism evidence="1 2">
    <name type="scientific">Setomelanomma holmii</name>
    <dbReference type="NCBI Taxonomy" id="210430"/>
    <lineage>
        <taxon>Eukaryota</taxon>
        <taxon>Fungi</taxon>
        <taxon>Dikarya</taxon>
        <taxon>Ascomycota</taxon>
        <taxon>Pezizomycotina</taxon>
        <taxon>Dothideomycetes</taxon>
        <taxon>Pleosporomycetidae</taxon>
        <taxon>Pleosporales</taxon>
        <taxon>Pleosporineae</taxon>
        <taxon>Phaeosphaeriaceae</taxon>
        <taxon>Setomelanomma</taxon>
    </lineage>
</organism>
<evidence type="ECO:0000313" key="2">
    <source>
        <dbReference type="Proteomes" id="UP000799777"/>
    </source>
</evidence>
<keyword evidence="2" id="KW-1185">Reference proteome</keyword>
<dbReference type="EMBL" id="ML978216">
    <property type="protein sequence ID" value="KAF2028217.1"/>
    <property type="molecule type" value="Genomic_DNA"/>
</dbReference>
<comment type="caution">
    <text evidence="1">The sequence shown here is derived from an EMBL/GenBank/DDBJ whole genome shotgun (WGS) entry which is preliminary data.</text>
</comment>
<sequence length="136" mass="15326">LRQTCKHFHSIIPSLGTTVSALLVSEQSDAARAENIFTCVVCVRLRRAGEFTDAHRKGLWGRDGEHRHARFCIRCGTRPPSAAEPKFRFKKGDSWTRFGLPYVFCAVCRSVKRGAKERKTCKVCPACWEKGEGRKG</sequence>
<dbReference type="OrthoDB" id="3899418at2759"/>
<reference evidence="1" key="1">
    <citation type="journal article" date="2020" name="Stud. Mycol.">
        <title>101 Dothideomycetes genomes: a test case for predicting lifestyles and emergence of pathogens.</title>
        <authorList>
            <person name="Haridas S."/>
            <person name="Albert R."/>
            <person name="Binder M."/>
            <person name="Bloem J."/>
            <person name="Labutti K."/>
            <person name="Salamov A."/>
            <person name="Andreopoulos B."/>
            <person name="Baker S."/>
            <person name="Barry K."/>
            <person name="Bills G."/>
            <person name="Bluhm B."/>
            <person name="Cannon C."/>
            <person name="Castanera R."/>
            <person name="Culley D."/>
            <person name="Daum C."/>
            <person name="Ezra D."/>
            <person name="Gonzalez J."/>
            <person name="Henrissat B."/>
            <person name="Kuo A."/>
            <person name="Liang C."/>
            <person name="Lipzen A."/>
            <person name="Lutzoni F."/>
            <person name="Magnuson J."/>
            <person name="Mondo S."/>
            <person name="Nolan M."/>
            <person name="Ohm R."/>
            <person name="Pangilinan J."/>
            <person name="Park H.-J."/>
            <person name="Ramirez L."/>
            <person name="Alfaro M."/>
            <person name="Sun H."/>
            <person name="Tritt A."/>
            <person name="Yoshinaga Y."/>
            <person name="Zwiers L.-H."/>
            <person name="Turgeon B."/>
            <person name="Goodwin S."/>
            <person name="Spatafora J."/>
            <person name="Crous P."/>
            <person name="Grigoriev I."/>
        </authorList>
    </citation>
    <scope>NUCLEOTIDE SEQUENCE</scope>
    <source>
        <strain evidence="1">CBS 110217</strain>
    </source>
</reference>
<proteinExistence type="predicted"/>